<dbReference type="InterPro" id="IPR043136">
    <property type="entry name" value="B30.2/SPRY_sf"/>
</dbReference>
<dbReference type="PANTHER" id="PTHR20951:SF2">
    <property type="entry name" value="SPRY DOMAIN-CONTAINING PROTEIN 7"/>
    <property type="match status" value="1"/>
</dbReference>
<proteinExistence type="predicted"/>
<dbReference type="Gene3D" id="2.60.120.920">
    <property type="match status" value="1"/>
</dbReference>
<evidence type="ECO:0000313" key="4">
    <source>
        <dbReference type="EnsemblMetazoa" id="HelroP66074"/>
    </source>
</evidence>
<dbReference type="GeneID" id="20213864"/>
<dbReference type="OMA" id="HMGNEVV"/>
<dbReference type="InterPro" id="IPR013320">
    <property type="entry name" value="ConA-like_dom_sf"/>
</dbReference>
<dbReference type="EnsemblMetazoa" id="HelroT66074">
    <property type="protein sequence ID" value="HelroP66074"/>
    <property type="gene ID" value="HelroG66074"/>
</dbReference>
<evidence type="ECO:0000313" key="5">
    <source>
        <dbReference type="Proteomes" id="UP000015101"/>
    </source>
</evidence>
<organism evidence="4 5">
    <name type="scientific">Helobdella robusta</name>
    <name type="common">Californian leech</name>
    <dbReference type="NCBI Taxonomy" id="6412"/>
    <lineage>
        <taxon>Eukaryota</taxon>
        <taxon>Metazoa</taxon>
        <taxon>Spiralia</taxon>
        <taxon>Lophotrochozoa</taxon>
        <taxon>Annelida</taxon>
        <taxon>Clitellata</taxon>
        <taxon>Hirudinea</taxon>
        <taxon>Rhynchobdellida</taxon>
        <taxon>Glossiphoniidae</taxon>
        <taxon>Helobdella</taxon>
    </lineage>
</organism>
<dbReference type="AlphaFoldDB" id="T1FYG6"/>
<dbReference type="FunCoup" id="T1FYG6">
    <property type="interactions" value="55"/>
</dbReference>
<dbReference type="EMBL" id="AMQM01000794">
    <property type="status" value="NOT_ANNOTATED_CDS"/>
    <property type="molecule type" value="Genomic_DNA"/>
</dbReference>
<dbReference type="CDD" id="cd12880">
    <property type="entry name" value="SPRYD7"/>
    <property type="match status" value="1"/>
</dbReference>
<feature type="domain" description="B30.2/SPRY" evidence="2">
    <location>
        <begin position="1"/>
        <end position="183"/>
    </location>
</feature>
<evidence type="ECO:0000313" key="3">
    <source>
        <dbReference type="EMBL" id="ESO02084.1"/>
    </source>
</evidence>
<name>T1FYG6_HELRO</name>
<dbReference type="Proteomes" id="UP000015101">
    <property type="component" value="Unassembled WGS sequence"/>
</dbReference>
<dbReference type="RefSeq" id="XP_009019492.1">
    <property type="nucleotide sequence ID" value="XM_009021244.1"/>
</dbReference>
<reference evidence="4" key="3">
    <citation type="submission" date="2015-06" db="UniProtKB">
        <authorList>
            <consortium name="EnsemblMetazoa"/>
        </authorList>
    </citation>
    <scope>IDENTIFICATION</scope>
</reference>
<keyword evidence="5" id="KW-1185">Reference proteome</keyword>
<evidence type="ECO:0000259" key="2">
    <source>
        <dbReference type="PROSITE" id="PS50188"/>
    </source>
</evidence>
<evidence type="ECO:0000256" key="1">
    <source>
        <dbReference type="ARBA" id="ARBA00021772"/>
    </source>
</evidence>
<dbReference type="InterPro" id="IPR003877">
    <property type="entry name" value="SPRY_dom"/>
</dbReference>
<dbReference type="EMBL" id="KB096742">
    <property type="protein sequence ID" value="ESO02084.1"/>
    <property type="molecule type" value="Genomic_DNA"/>
</dbReference>
<dbReference type="PANTHER" id="PTHR20951">
    <property type="entry name" value="C13ORF1 PROTEIN-RELATED"/>
    <property type="match status" value="1"/>
</dbReference>
<dbReference type="SUPFAM" id="SSF49899">
    <property type="entry name" value="Concanavalin A-like lectins/glucanases"/>
    <property type="match status" value="1"/>
</dbReference>
<dbReference type="SMART" id="SM00449">
    <property type="entry name" value="SPRY"/>
    <property type="match status" value="1"/>
</dbReference>
<protein>
    <recommendedName>
        <fullName evidence="1">SPRY domain-containing protein 7</fullName>
    </recommendedName>
</protein>
<accession>T1FYG6</accession>
<dbReference type="InParanoid" id="T1FYG6"/>
<dbReference type="OrthoDB" id="40953at2759"/>
<dbReference type="InterPro" id="IPR001870">
    <property type="entry name" value="B30.2/SPRY"/>
</dbReference>
<dbReference type="PROSITE" id="PS50188">
    <property type="entry name" value="B302_SPRY"/>
    <property type="match status" value="1"/>
</dbReference>
<dbReference type="HOGENOM" id="CLU_085855_0_0_1"/>
<dbReference type="CTD" id="20213864"/>
<dbReference type="KEGG" id="hro:HELRODRAFT_66074"/>
<dbReference type="Pfam" id="PF00622">
    <property type="entry name" value="SPRY"/>
    <property type="match status" value="1"/>
</dbReference>
<reference evidence="3 5" key="2">
    <citation type="journal article" date="2013" name="Nature">
        <title>Insights into bilaterian evolution from three spiralian genomes.</title>
        <authorList>
            <person name="Simakov O."/>
            <person name="Marletaz F."/>
            <person name="Cho S.J."/>
            <person name="Edsinger-Gonzales E."/>
            <person name="Havlak P."/>
            <person name="Hellsten U."/>
            <person name="Kuo D.H."/>
            <person name="Larsson T."/>
            <person name="Lv J."/>
            <person name="Arendt D."/>
            <person name="Savage R."/>
            <person name="Osoegawa K."/>
            <person name="de Jong P."/>
            <person name="Grimwood J."/>
            <person name="Chapman J.A."/>
            <person name="Shapiro H."/>
            <person name="Aerts A."/>
            <person name="Otillar R.P."/>
            <person name="Terry A.Y."/>
            <person name="Boore J.L."/>
            <person name="Grigoriev I.V."/>
            <person name="Lindberg D.R."/>
            <person name="Seaver E.C."/>
            <person name="Weisblat D.A."/>
            <person name="Putnam N.H."/>
            <person name="Rokhsar D.S."/>
        </authorList>
    </citation>
    <scope>NUCLEOTIDE SEQUENCE</scope>
</reference>
<dbReference type="eggNOG" id="KOG4030">
    <property type="taxonomic scope" value="Eukaryota"/>
</dbReference>
<sequence>MSCFCCSRWPYADSDSKIGRVRLTDLPSVQLDTNRTGQGVVLVKNSTRICGSGSALANTPIQQNKAYFEAKLQSAGVWGLGLANRNCNLQSSLQGADQNSWVLRQDGKIYHKNEERGKLSEQLPQEGDVLGFTYDHVDLKIFLNGKPTNLSFSGIKGTVYPLVYVDDGAIIDMIFSRFVHEPPDGYEEIMIEKSLL</sequence>
<dbReference type="STRING" id="6412.T1FYG6"/>
<dbReference type="InterPro" id="IPR035766">
    <property type="entry name" value="SPRYD7"/>
</dbReference>
<gene>
    <name evidence="4" type="primary">20213864</name>
    <name evidence="3" type="ORF">HELRODRAFT_66074</name>
</gene>
<reference evidence="5" key="1">
    <citation type="submission" date="2012-12" db="EMBL/GenBank/DDBJ databases">
        <authorList>
            <person name="Hellsten U."/>
            <person name="Grimwood J."/>
            <person name="Chapman J.A."/>
            <person name="Shapiro H."/>
            <person name="Aerts A."/>
            <person name="Otillar R.P."/>
            <person name="Terry A.Y."/>
            <person name="Boore J.L."/>
            <person name="Simakov O."/>
            <person name="Marletaz F."/>
            <person name="Cho S.-J."/>
            <person name="Edsinger-Gonzales E."/>
            <person name="Havlak P."/>
            <person name="Kuo D.-H."/>
            <person name="Larsson T."/>
            <person name="Lv J."/>
            <person name="Arendt D."/>
            <person name="Savage R."/>
            <person name="Osoegawa K."/>
            <person name="de Jong P."/>
            <person name="Lindberg D.R."/>
            <person name="Seaver E.C."/>
            <person name="Weisblat D.A."/>
            <person name="Putnam N.H."/>
            <person name="Grigoriev I.V."/>
            <person name="Rokhsar D.S."/>
        </authorList>
    </citation>
    <scope>NUCLEOTIDE SEQUENCE</scope>
</reference>